<sequence length="494" mass="56407">MSAMRLELGNQMRMEQKMLLAPKMIQSMEILQLPAMELMQRIDAELSKNPVLEAEYADPDAPEADNSDQVPDKNYDERDLVVDNTDGVDDFNRLDSLDEGFKDAVNQTGPIRETRNVNQDEDPKYEALQNTADTHISLYEYLVRQWSVTTEDEKLLEAGFAILEQIDNKGYFTGSLDELRGYENEPLERKTCEKALEMIQQLEPAGVGARDIPECLKIQIDNQEEPRRFETARRILTECYELLLANRRADIAKKLGKAPEEIADAIKQLGRFNIAPGDKFSQGPNLAIRPDIIVEKNEDGVYEPRLADTSLPDLYINSYYSRMASDKTVDGKTKNYLKRNINSANWLIEAIMQRKQTLMKVATAVVNRQQEFFEKGIMHLKPLTMVSIAEEIEMHVSTVSRAVAEKYVQCNRGVIPLHDFFSTAQKQADGSSQSTDSIKAVIKEIIDNEDKSKPLGDEKIMKKLEQKGIKIARRTIVKYRQQMNIPTAKMRKLY</sequence>
<dbReference type="Pfam" id="PF04552">
    <property type="entry name" value="Sigma54_DBD"/>
    <property type="match status" value="1"/>
</dbReference>
<keyword evidence="5" id="KW-0805">Transcription regulation</keyword>
<protein>
    <submittedName>
        <fullName evidence="12">RNA polymerase sigma-54 factor 1</fullName>
    </submittedName>
</protein>
<evidence type="ECO:0000256" key="9">
    <source>
        <dbReference type="SAM" id="MobiDB-lite"/>
    </source>
</evidence>
<dbReference type="InterPro" id="IPR000394">
    <property type="entry name" value="RNA_pol_sigma_54"/>
</dbReference>
<keyword evidence="3" id="KW-0808">Transferase</keyword>
<feature type="region of interest" description="Disordered" evidence="9">
    <location>
        <begin position="55"/>
        <end position="74"/>
    </location>
</feature>
<dbReference type="Gene3D" id="1.10.10.1330">
    <property type="entry name" value="RNA polymerase sigma-54 factor, core-binding domain"/>
    <property type="match status" value="1"/>
</dbReference>
<name>A0A1Q2MIE8_9BACT</name>
<dbReference type="Gene3D" id="1.10.10.60">
    <property type="entry name" value="Homeodomain-like"/>
    <property type="match status" value="1"/>
</dbReference>
<evidence type="ECO:0000313" key="12">
    <source>
        <dbReference type="EMBL" id="AQQ72461.1"/>
    </source>
</evidence>
<dbReference type="GO" id="GO:0016779">
    <property type="term" value="F:nucleotidyltransferase activity"/>
    <property type="evidence" value="ECO:0007669"/>
    <property type="project" value="UniProtKB-KW"/>
</dbReference>
<dbReference type="STRING" id="1851148.SMSP2_02846"/>
<dbReference type="GO" id="GO:0006352">
    <property type="term" value="P:DNA-templated transcription initiation"/>
    <property type="evidence" value="ECO:0007669"/>
    <property type="project" value="InterPro"/>
</dbReference>
<proteinExistence type="inferred from homology"/>
<dbReference type="AlphaFoldDB" id="A0A1Q2MIE8"/>
<dbReference type="InterPro" id="IPR007634">
    <property type="entry name" value="RNA_pol_sigma_54_DNA-bd"/>
</dbReference>
<keyword evidence="7" id="KW-0238">DNA-binding</keyword>
<evidence type="ECO:0000256" key="7">
    <source>
        <dbReference type="ARBA" id="ARBA00023125"/>
    </source>
</evidence>
<accession>A0A1Q2MIE8</accession>
<dbReference type="PIRSF" id="PIRSF000774">
    <property type="entry name" value="RpoN"/>
    <property type="match status" value="1"/>
</dbReference>
<gene>
    <name evidence="12" type="primary">rpoN1</name>
    <name evidence="12" type="ORF">SMSP2_02846</name>
</gene>
<keyword evidence="13" id="KW-1185">Reference proteome</keyword>
<evidence type="ECO:0000256" key="2">
    <source>
        <dbReference type="ARBA" id="ARBA00022478"/>
    </source>
</evidence>
<keyword evidence="2" id="KW-0240">DNA-directed RNA polymerase</keyword>
<dbReference type="InterPro" id="IPR038709">
    <property type="entry name" value="RpoN_core-bd_sf"/>
</dbReference>
<keyword evidence="6" id="KW-0731">Sigma factor</keyword>
<dbReference type="PRINTS" id="PR00045">
    <property type="entry name" value="SIGMA54FCT"/>
</dbReference>
<feature type="domain" description="RNA polymerase sigma factor 54 DNA-binding" evidence="10">
    <location>
        <begin position="335"/>
        <end position="492"/>
    </location>
</feature>
<evidence type="ECO:0000313" key="13">
    <source>
        <dbReference type="Proteomes" id="UP000188181"/>
    </source>
</evidence>
<dbReference type="PANTHER" id="PTHR32248:SF4">
    <property type="entry name" value="RNA POLYMERASE SIGMA-54 FACTOR"/>
    <property type="match status" value="1"/>
</dbReference>
<dbReference type="KEGG" id="pbas:SMSP2_02846"/>
<evidence type="ECO:0000256" key="4">
    <source>
        <dbReference type="ARBA" id="ARBA00022695"/>
    </source>
</evidence>
<dbReference type="OrthoDB" id="9814402at2"/>
<reference evidence="13" key="1">
    <citation type="submission" date="2017-02" db="EMBL/GenBank/DDBJ databases">
        <title>Comparative genomics and description of representatives of a novel lineage of planctomycetes thriving in anoxic sediments.</title>
        <authorList>
            <person name="Spring S."/>
            <person name="Bunk B."/>
            <person name="Sproer C."/>
        </authorList>
    </citation>
    <scope>NUCLEOTIDE SEQUENCE [LARGE SCALE GENOMIC DNA]</scope>
    <source>
        <strain evidence="13">SM-Chi-D1</strain>
    </source>
</reference>
<evidence type="ECO:0000256" key="1">
    <source>
        <dbReference type="ARBA" id="ARBA00008798"/>
    </source>
</evidence>
<dbReference type="GO" id="GO:0001216">
    <property type="term" value="F:DNA-binding transcription activator activity"/>
    <property type="evidence" value="ECO:0007669"/>
    <property type="project" value="InterPro"/>
</dbReference>
<comment type="similarity">
    <text evidence="1">Belongs to the sigma-54 factor family.</text>
</comment>
<evidence type="ECO:0000256" key="6">
    <source>
        <dbReference type="ARBA" id="ARBA00023082"/>
    </source>
</evidence>
<feature type="domain" description="RNA polymerase sigma factor 54 core-binding" evidence="11">
    <location>
        <begin position="128"/>
        <end position="320"/>
    </location>
</feature>
<dbReference type="GO" id="GO:0016987">
    <property type="term" value="F:sigma factor activity"/>
    <property type="evidence" value="ECO:0007669"/>
    <property type="project" value="UniProtKB-KW"/>
</dbReference>
<organism evidence="12 13">
    <name type="scientific">Limihaloglobus sulfuriphilus</name>
    <dbReference type="NCBI Taxonomy" id="1851148"/>
    <lineage>
        <taxon>Bacteria</taxon>
        <taxon>Pseudomonadati</taxon>
        <taxon>Planctomycetota</taxon>
        <taxon>Phycisphaerae</taxon>
        <taxon>Sedimentisphaerales</taxon>
        <taxon>Sedimentisphaeraceae</taxon>
        <taxon>Limihaloglobus</taxon>
    </lineage>
</organism>
<dbReference type="Proteomes" id="UP000188181">
    <property type="component" value="Chromosome"/>
</dbReference>
<dbReference type="PANTHER" id="PTHR32248">
    <property type="entry name" value="RNA POLYMERASE SIGMA-54 FACTOR"/>
    <property type="match status" value="1"/>
</dbReference>
<dbReference type="PROSITE" id="PS50044">
    <property type="entry name" value="SIGMA54_3"/>
    <property type="match status" value="1"/>
</dbReference>
<dbReference type="GO" id="GO:0003677">
    <property type="term" value="F:DNA binding"/>
    <property type="evidence" value="ECO:0007669"/>
    <property type="project" value="UniProtKB-KW"/>
</dbReference>
<dbReference type="NCBIfam" id="TIGR02395">
    <property type="entry name" value="rpoN_sigma"/>
    <property type="match status" value="1"/>
</dbReference>
<dbReference type="PROSITE" id="PS00717">
    <property type="entry name" value="SIGMA54_1"/>
    <property type="match status" value="1"/>
</dbReference>
<evidence type="ECO:0000256" key="3">
    <source>
        <dbReference type="ARBA" id="ARBA00022679"/>
    </source>
</evidence>
<dbReference type="Pfam" id="PF04963">
    <property type="entry name" value="Sigma54_CBD"/>
    <property type="match status" value="1"/>
</dbReference>
<dbReference type="Pfam" id="PF00309">
    <property type="entry name" value="Sigma54_AID"/>
    <property type="match status" value="1"/>
</dbReference>
<evidence type="ECO:0000256" key="5">
    <source>
        <dbReference type="ARBA" id="ARBA00023015"/>
    </source>
</evidence>
<keyword evidence="4" id="KW-0548">Nucleotidyltransferase</keyword>
<keyword evidence="8" id="KW-0804">Transcription</keyword>
<dbReference type="EMBL" id="CP019646">
    <property type="protein sequence ID" value="AQQ72461.1"/>
    <property type="molecule type" value="Genomic_DNA"/>
</dbReference>
<dbReference type="InterPro" id="IPR007046">
    <property type="entry name" value="RNA_pol_sigma_54_core-bd"/>
</dbReference>
<evidence type="ECO:0000259" key="11">
    <source>
        <dbReference type="Pfam" id="PF04963"/>
    </source>
</evidence>
<evidence type="ECO:0000256" key="8">
    <source>
        <dbReference type="ARBA" id="ARBA00023163"/>
    </source>
</evidence>
<feature type="compositionally biased region" description="Acidic residues" evidence="9">
    <location>
        <begin position="55"/>
        <end position="66"/>
    </location>
</feature>
<dbReference type="GO" id="GO:0000428">
    <property type="term" value="C:DNA-directed RNA polymerase complex"/>
    <property type="evidence" value="ECO:0007669"/>
    <property type="project" value="UniProtKB-KW"/>
</dbReference>
<evidence type="ECO:0000259" key="10">
    <source>
        <dbReference type="Pfam" id="PF04552"/>
    </source>
</evidence>